<dbReference type="AlphaFoldDB" id="A0A3M9NN32"/>
<comment type="caution">
    <text evidence="2">The sequence shown here is derived from an EMBL/GenBank/DDBJ whole genome shotgun (WGS) entry which is preliminary data.</text>
</comment>
<keyword evidence="1" id="KW-0472">Membrane</keyword>
<protein>
    <recommendedName>
        <fullName evidence="4">Cytochrome c oxidase polypeptide IV</fullName>
    </recommendedName>
</protein>
<gene>
    <name evidence="2" type="ORF">EFY79_03410</name>
</gene>
<sequence length="73" mass="8201">MNNTEEIKNPAARVETVKAKPEILPKPTYWPFFLALGIVFLGWGLLTTWLISVAGLIILITALSGWLNILRHE</sequence>
<evidence type="ECO:0000313" key="2">
    <source>
        <dbReference type="EMBL" id="RNI39192.1"/>
    </source>
</evidence>
<dbReference type="EMBL" id="RJJR01000002">
    <property type="protein sequence ID" value="RNI39192.1"/>
    <property type="molecule type" value="Genomic_DNA"/>
</dbReference>
<evidence type="ECO:0000256" key="1">
    <source>
        <dbReference type="SAM" id="Phobius"/>
    </source>
</evidence>
<feature type="transmembrane region" description="Helical" evidence="1">
    <location>
        <begin position="51"/>
        <end position="70"/>
    </location>
</feature>
<name>A0A3M9NN32_9BACT</name>
<organism evidence="2 3">
    <name type="scientific">Hanamia caeni</name>
    <dbReference type="NCBI Taxonomy" id="2294116"/>
    <lineage>
        <taxon>Bacteria</taxon>
        <taxon>Pseudomonadati</taxon>
        <taxon>Bacteroidota</taxon>
        <taxon>Chitinophagia</taxon>
        <taxon>Chitinophagales</taxon>
        <taxon>Chitinophagaceae</taxon>
        <taxon>Hanamia</taxon>
    </lineage>
</organism>
<proteinExistence type="predicted"/>
<accession>A0A3M9NN32</accession>
<reference evidence="2 3" key="1">
    <citation type="submission" date="2018-11" db="EMBL/GenBank/DDBJ databases">
        <title>Draft genome sequence of Ferruginibacter sp. BO-59.</title>
        <authorList>
            <person name="Im W.T."/>
        </authorList>
    </citation>
    <scope>NUCLEOTIDE SEQUENCE [LARGE SCALE GENOMIC DNA]</scope>
    <source>
        <strain evidence="2 3">BO-59</strain>
    </source>
</reference>
<dbReference type="OrthoDB" id="965220at2"/>
<keyword evidence="1" id="KW-0812">Transmembrane</keyword>
<evidence type="ECO:0000313" key="3">
    <source>
        <dbReference type="Proteomes" id="UP000267223"/>
    </source>
</evidence>
<keyword evidence="3" id="KW-1185">Reference proteome</keyword>
<dbReference type="Proteomes" id="UP000267223">
    <property type="component" value="Unassembled WGS sequence"/>
</dbReference>
<keyword evidence="1" id="KW-1133">Transmembrane helix</keyword>
<evidence type="ECO:0008006" key="4">
    <source>
        <dbReference type="Google" id="ProtNLM"/>
    </source>
</evidence>
<dbReference type="Gene3D" id="1.10.287.70">
    <property type="match status" value="1"/>
</dbReference>
<feature type="transmembrane region" description="Helical" evidence="1">
    <location>
        <begin position="28"/>
        <end position="45"/>
    </location>
</feature>